<comment type="caution">
    <text evidence="2">The sequence shown here is derived from an EMBL/GenBank/DDBJ whole genome shotgun (WGS) entry which is preliminary data.</text>
</comment>
<reference evidence="2 3" key="1">
    <citation type="journal article" date="2018" name="Sci. Rep.">
        <title>Comparative analysis of the Pocillopora damicornis genome highlights role of immune system in coral evolution.</title>
        <authorList>
            <person name="Cunning R."/>
            <person name="Bay R.A."/>
            <person name="Gillette P."/>
            <person name="Baker A.C."/>
            <person name="Traylor-Knowles N."/>
        </authorList>
    </citation>
    <scope>NUCLEOTIDE SEQUENCE [LARGE SCALE GENOMIC DNA]</scope>
    <source>
        <strain evidence="2">RSMAS</strain>
        <tissue evidence="2">Whole animal</tissue>
    </source>
</reference>
<dbReference type="Proteomes" id="UP000275408">
    <property type="component" value="Unassembled WGS sequence"/>
</dbReference>
<evidence type="ECO:0000313" key="2">
    <source>
        <dbReference type="EMBL" id="RMX38132.1"/>
    </source>
</evidence>
<proteinExistence type="predicted"/>
<evidence type="ECO:0000313" key="3">
    <source>
        <dbReference type="Proteomes" id="UP000275408"/>
    </source>
</evidence>
<gene>
    <name evidence="2" type="ORF">pdam_00003135</name>
</gene>
<keyword evidence="3" id="KW-1185">Reference proteome</keyword>
<accession>A0A3M6T9R8</accession>
<sequence length="90" mass="10456">MELLRNCENGAQEKEEEEASEIDSKVKQKRRLFPIPLCNAKVVRIPRHLVEVRGWSKEYARSALVRFGLRKTNSYSSPSKVPKKKKKTTK</sequence>
<protein>
    <submittedName>
        <fullName evidence="2">Uncharacterized protein</fullName>
    </submittedName>
</protein>
<organism evidence="2 3">
    <name type="scientific">Pocillopora damicornis</name>
    <name type="common">Cauliflower coral</name>
    <name type="synonym">Millepora damicornis</name>
    <dbReference type="NCBI Taxonomy" id="46731"/>
    <lineage>
        <taxon>Eukaryota</taxon>
        <taxon>Metazoa</taxon>
        <taxon>Cnidaria</taxon>
        <taxon>Anthozoa</taxon>
        <taxon>Hexacorallia</taxon>
        <taxon>Scleractinia</taxon>
        <taxon>Astrocoeniina</taxon>
        <taxon>Pocilloporidae</taxon>
        <taxon>Pocillopora</taxon>
    </lineage>
</organism>
<dbReference type="EMBL" id="RCHS01004051">
    <property type="protein sequence ID" value="RMX38132.1"/>
    <property type="molecule type" value="Genomic_DNA"/>
</dbReference>
<evidence type="ECO:0000256" key="1">
    <source>
        <dbReference type="SAM" id="MobiDB-lite"/>
    </source>
</evidence>
<dbReference type="AlphaFoldDB" id="A0A3M6T9R8"/>
<feature type="region of interest" description="Disordered" evidence="1">
    <location>
        <begin position="1"/>
        <end position="23"/>
    </location>
</feature>
<name>A0A3M6T9R8_POCDA</name>